<feature type="region of interest" description="Disordered" evidence="1">
    <location>
        <begin position="32"/>
        <end position="82"/>
    </location>
</feature>
<accession>A0A8C0H8K9</accession>
<reference evidence="2" key="2">
    <citation type="submission" date="2025-09" db="UniProtKB">
        <authorList>
            <consortium name="Ensembl"/>
        </authorList>
    </citation>
    <scope>IDENTIFICATION</scope>
</reference>
<keyword evidence="3" id="KW-1185">Reference proteome</keyword>
<evidence type="ECO:0000313" key="2">
    <source>
        <dbReference type="Ensembl" id="ENSCABP00000019311.1"/>
    </source>
</evidence>
<dbReference type="Proteomes" id="UP000694404">
    <property type="component" value="Unplaced"/>
</dbReference>
<organism evidence="2 3">
    <name type="scientific">Chelonoidis abingdonii</name>
    <name type="common">Abingdon island giant tortoise</name>
    <name type="synonym">Testudo abingdonii</name>
    <dbReference type="NCBI Taxonomy" id="106734"/>
    <lineage>
        <taxon>Eukaryota</taxon>
        <taxon>Metazoa</taxon>
        <taxon>Chordata</taxon>
        <taxon>Craniata</taxon>
        <taxon>Vertebrata</taxon>
        <taxon>Euteleostomi</taxon>
        <taxon>Archelosauria</taxon>
        <taxon>Testudinata</taxon>
        <taxon>Testudines</taxon>
        <taxon>Cryptodira</taxon>
        <taxon>Durocryptodira</taxon>
        <taxon>Testudinoidea</taxon>
        <taxon>Testudinidae</taxon>
        <taxon>Chelonoidis</taxon>
    </lineage>
</organism>
<dbReference type="Ensembl" id="ENSCABT00000021161.1">
    <property type="protein sequence ID" value="ENSCABP00000019311.1"/>
    <property type="gene ID" value="ENSCABG00000014265.1"/>
</dbReference>
<evidence type="ECO:0000256" key="1">
    <source>
        <dbReference type="SAM" id="MobiDB-lite"/>
    </source>
</evidence>
<reference evidence="2" key="1">
    <citation type="submission" date="2025-08" db="UniProtKB">
        <authorList>
            <consortium name="Ensembl"/>
        </authorList>
    </citation>
    <scope>IDENTIFICATION</scope>
</reference>
<proteinExistence type="predicted"/>
<sequence>MYIVFFSKAPKKKGGKKAKGGKAAAVVDAVPPEDMSKDQVRAHSISPRQFCGRRTPPPVPSPAALVGSAAGGAHCGAAQQGP</sequence>
<evidence type="ECO:0000313" key="3">
    <source>
        <dbReference type="Proteomes" id="UP000694404"/>
    </source>
</evidence>
<protein>
    <submittedName>
        <fullName evidence="2">Uncharacterized protein</fullName>
    </submittedName>
</protein>
<name>A0A8C0H8K9_CHEAB</name>
<dbReference type="AlphaFoldDB" id="A0A8C0H8K9"/>